<name>Q0IGD7_AEDAE</name>
<gene>
    <name evidence="2" type="ORF">AaeL_AAEL003038</name>
</gene>
<organism evidence="2 3">
    <name type="scientific">Aedes aegypti</name>
    <name type="common">Yellowfever mosquito</name>
    <name type="synonym">Culex aegypti</name>
    <dbReference type="NCBI Taxonomy" id="7159"/>
    <lineage>
        <taxon>Eukaryota</taxon>
        <taxon>Metazoa</taxon>
        <taxon>Ecdysozoa</taxon>
        <taxon>Arthropoda</taxon>
        <taxon>Hexapoda</taxon>
        <taxon>Insecta</taxon>
        <taxon>Pterygota</taxon>
        <taxon>Neoptera</taxon>
        <taxon>Endopterygota</taxon>
        <taxon>Diptera</taxon>
        <taxon>Nematocera</taxon>
        <taxon>Culicoidea</taxon>
        <taxon>Culicidae</taxon>
        <taxon>Culicinae</taxon>
        <taxon>Aedini</taxon>
        <taxon>Aedes</taxon>
        <taxon>Stegomyia</taxon>
    </lineage>
</organism>
<feature type="compositionally biased region" description="Low complexity" evidence="1">
    <location>
        <begin position="8"/>
        <end position="17"/>
    </location>
</feature>
<reference evidence="2" key="1">
    <citation type="submission" date="2005-10" db="EMBL/GenBank/DDBJ databases">
        <authorList>
            <person name="Loftus B.J."/>
            <person name="Nene V.M."/>
            <person name="Hannick L.I."/>
            <person name="Bidwell S."/>
            <person name="Haas B."/>
            <person name="Amedeo P."/>
            <person name="Orvis J."/>
            <person name="Wortman J.R."/>
            <person name="White O.R."/>
            <person name="Salzberg S."/>
            <person name="Shumway M."/>
            <person name="Koo H."/>
            <person name="Zhao Y."/>
            <person name="Holmes M."/>
            <person name="Miller J."/>
            <person name="Schatz M."/>
            <person name="Pop M."/>
            <person name="Pai G."/>
            <person name="Utterback T."/>
            <person name="Rogers Y.-H."/>
            <person name="Kravitz S."/>
            <person name="Fraser C.M."/>
        </authorList>
    </citation>
    <scope>NUCLEOTIDE SEQUENCE</scope>
    <source>
        <strain evidence="2">Liverpool</strain>
    </source>
</reference>
<dbReference type="OMA" id="EPAQFYS"/>
<feature type="compositionally biased region" description="Basic residues" evidence="1">
    <location>
        <begin position="76"/>
        <end position="86"/>
    </location>
</feature>
<dbReference type="HOGENOM" id="CLU_500798_0_0_1"/>
<dbReference type="AlphaFoldDB" id="Q0IGD7"/>
<dbReference type="Gene3D" id="6.10.250.1010">
    <property type="match status" value="1"/>
</dbReference>
<feature type="region of interest" description="Disordered" evidence="1">
    <location>
        <begin position="1"/>
        <end position="29"/>
    </location>
</feature>
<sequence length="544" mass="60639">MDSDSRSSRNNNYASRSTDVQRSTVTAHPYRGSRKFSQFYYGRAEDEESILPIEALFSSQEDTTRSGARSYDFKSRTRSRNGKVKPRTTTTTETIGAVDGLEVAASDISISSIMTTENEMLDSTMSTLEISVGTDSTSSVTITSTMPTTVLASQQTEESVKHNEPFQMNEETHSVSSNSYRSEFTIEESIPSVGMGQNEPERVESSNIHRVMTTLNSDMQSTRGRMQRKQDPLASHQTVIYHDRKGENEQPRSVSYSFIGETAPTLKTWKDIDEEYLSNAKPSQNTTEAPPKSMINEQALPSPSMIWSEPERNYSEPAKVWSEPAKIYSEPAKFYSEPSRIYSEPAKIYSEPAKIYSKPSSFWQSAYDNPPSRASPSTTQTTTEPPTSPKRIVFNDLDKIPYDELNAPADAEERSSIHNAIGKFIPKQAHEPPKKNSNKPTPDPTEVIDPYVEKQGAGNGSTPNVVQTLAPVSGSTDDSKVGYVVEGRNYRKYRVEEKTSDGFIVGEYGVLSHNDGNLRGVRYTADSDINPRLIYDALIKFLSL</sequence>
<proteinExistence type="predicted"/>
<dbReference type="PhylomeDB" id="Q0IGD7"/>
<evidence type="ECO:0000313" key="3">
    <source>
        <dbReference type="Proteomes" id="UP000682892"/>
    </source>
</evidence>
<dbReference type="eggNOG" id="ENOG502S2NX">
    <property type="taxonomic scope" value="Eukaryota"/>
</dbReference>
<dbReference type="Proteomes" id="UP000682892">
    <property type="component" value="Chromosome 1"/>
</dbReference>
<evidence type="ECO:0000256" key="1">
    <source>
        <dbReference type="SAM" id="MobiDB-lite"/>
    </source>
</evidence>
<feature type="compositionally biased region" description="Low complexity" evidence="1">
    <location>
        <begin position="370"/>
        <end position="385"/>
    </location>
</feature>
<dbReference type="PaxDb" id="7159-AAEL003038-PA"/>
<reference evidence="2" key="3">
    <citation type="submission" date="2012-09" db="EMBL/GenBank/DDBJ databases">
        <authorList>
            <consortium name="VectorBase"/>
        </authorList>
    </citation>
    <scope>NUCLEOTIDE SEQUENCE</scope>
    <source>
        <strain evidence="2">Liverpool</strain>
    </source>
</reference>
<protein>
    <submittedName>
        <fullName evidence="2">AAEL003038-PA</fullName>
    </submittedName>
</protein>
<evidence type="ECO:0000313" key="2">
    <source>
        <dbReference type="EMBL" id="EAT45702.1"/>
    </source>
</evidence>
<feature type="region of interest" description="Disordered" evidence="1">
    <location>
        <begin position="424"/>
        <end position="464"/>
    </location>
</feature>
<dbReference type="EMBL" id="CH477260">
    <property type="protein sequence ID" value="EAT45702.1"/>
    <property type="molecule type" value="Genomic_DNA"/>
</dbReference>
<reference evidence="2" key="2">
    <citation type="journal article" date="2007" name="Science">
        <title>Genome sequence of Aedes aegypti, a major arbovirus vector.</title>
        <authorList>
            <person name="Nene V."/>
            <person name="Wortman J.R."/>
            <person name="Lawson D."/>
            <person name="Haas B."/>
            <person name="Kodira C."/>
            <person name="Tu Z.J."/>
            <person name="Loftus B."/>
            <person name="Xi Z."/>
            <person name="Megy K."/>
            <person name="Grabherr M."/>
            <person name="Ren Q."/>
            <person name="Zdobnov E.M."/>
            <person name="Lobo N.F."/>
            <person name="Campbell K.S."/>
            <person name="Brown S.E."/>
            <person name="Bonaldo M.F."/>
            <person name="Zhu J."/>
            <person name="Sinkins S.P."/>
            <person name="Hogenkamp D.G."/>
            <person name="Amedeo P."/>
            <person name="Arensburger P."/>
            <person name="Atkinson P.W."/>
            <person name="Bidwell S."/>
            <person name="Biedler J."/>
            <person name="Birney E."/>
            <person name="Bruggner R.V."/>
            <person name="Costas J."/>
            <person name="Coy M.R."/>
            <person name="Crabtree J."/>
            <person name="Crawford M."/>
            <person name="Debruyn B."/>
            <person name="Decaprio D."/>
            <person name="Eiglmeier K."/>
            <person name="Eisenstadt E."/>
            <person name="El-Dorry H."/>
            <person name="Gelbart W.M."/>
            <person name="Gomes S.L."/>
            <person name="Hammond M."/>
            <person name="Hannick L.I."/>
            <person name="Hogan J.R."/>
            <person name="Holmes M.H."/>
            <person name="Jaffe D."/>
            <person name="Johnston J.S."/>
            <person name="Kennedy R.C."/>
            <person name="Koo H."/>
            <person name="Kravitz S."/>
            <person name="Kriventseva E.V."/>
            <person name="Kulp D."/>
            <person name="Labutti K."/>
            <person name="Lee E."/>
            <person name="Li S."/>
            <person name="Lovin D.D."/>
            <person name="Mao C."/>
            <person name="Mauceli E."/>
            <person name="Menck C.F."/>
            <person name="Miller J.R."/>
            <person name="Montgomery P."/>
            <person name="Mori A."/>
            <person name="Nascimento A.L."/>
            <person name="Naveira H.F."/>
            <person name="Nusbaum C."/>
            <person name="O'leary S."/>
            <person name="Orvis J."/>
            <person name="Pertea M."/>
            <person name="Quesneville H."/>
            <person name="Reidenbach K.R."/>
            <person name="Rogers Y.H."/>
            <person name="Roth C.W."/>
            <person name="Schneider J.R."/>
            <person name="Schatz M."/>
            <person name="Shumway M."/>
            <person name="Stanke M."/>
            <person name="Stinson E.O."/>
            <person name="Tubio J.M."/>
            <person name="Vanzee J.P."/>
            <person name="Verjovski-Almeida S."/>
            <person name="Werner D."/>
            <person name="White O."/>
            <person name="Wyder S."/>
            <person name="Zeng Q."/>
            <person name="Zhao Q."/>
            <person name="Zhao Y."/>
            <person name="Hill C.A."/>
            <person name="Raikhel A.S."/>
            <person name="Soares M.B."/>
            <person name="Knudson D.L."/>
            <person name="Lee N.H."/>
            <person name="Galagan J."/>
            <person name="Salzberg S.L."/>
            <person name="Paulsen I.T."/>
            <person name="Dimopoulos G."/>
            <person name="Collins F.H."/>
            <person name="Birren B."/>
            <person name="Fraser-Liggett C.M."/>
            <person name="Severson D.W."/>
        </authorList>
    </citation>
    <scope>NUCLEOTIDE SEQUENCE [LARGE SCALE GENOMIC DNA]</scope>
    <source>
        <strain evidence="2">Liverpool</strain>
    </source>
</reference>
<accession>Q0IGD7</accession>
<feature type="region of interest" description="Disordered" evidence="1">
    <location>
        <begin position="61"/>
        <end position="89"/>
    </location>
</feature>
<feature type="region of interest" description="Disordered" evidence="1">
    <location>
        <begin position="361"/>
        <end position="392"/>
    </location>
</feature>